<dbReference type="InterPro" id="IPR005123">
    <property type="entry name" value="Oxoglu/Fe-dep_dioxygenase_dom"/>
</dbReference>
<feature type="compositionally biased region" description="Polar residues" evidence="1">
    <location>
        <begin position="9"/>
        <end position="31"/>
    </location>
</feature>
<dbReference type="Pfam" id="PF03171">
    <property type="entry name" value="2OG-FeII_Oxy"/>
    <property type="match status" value="1"/>
</dbReference>
<dbReference type="AlphaFoldDB" id="A0AAW0ECX0"/>
<dbReference type="InterPro" id="IPR026992">
    <property type="entry name" value="DIOX_N"/>
</dbReference>
<dbReference type="PRINTS" id="PR00682">
    <property type="entry name" value="IPNSYNTHASE"/>
</dbReference>
<dbReference type="PANTHER" id="PTHR47990">
    <property type="entry name" value="2-OXOGLUTARATE (2OG) AND FE(II)-DEPENDENT OXYGENASE SUPERFAMILY PROTEIN-RELATED"/>
    <property type="match status" value="1"/>
</dbReference>
<evidence type="ECO:0000313" key="5">
    <source>
        <dbReference type="Proteomes" id="UP001362999"/>
    </source>
</evidence>
<dbReference type="InterPro" id="IPR000210">
    <property type="entry name" value="BTB/POZ_dom"/>
</dbReference>
<dbReference type="Pfam" id="PF00651">
    <property type="entry name" value="BTB"/>
    <property type="match status" value="1"/>
</dbReference>
<feature type="domain" description="Fe2OG dioxygenase" evidence="3">
    <location>
        <begin position="923"/>
        <end position="1038"/>
    </location>
</feature>
<feature type="compositionally biased region" description="Polar residues" evidence="1">
    <location>
        <begin position="48"/>
        <end position="84"/>
    </location>
</feature>
<organism evidence="4 5">
    <name type="scientific">Favolaschia claudopus</name>
    <dbReference type="NCBI Taxonomy" id="2862362"/>
    <lineage>
        <taxon>Eukaryota</taxon>
        <taxon>Fungi</taxon>
        <taxon>Dikarya</taxon>
        <taxon>Basidiomycota</taxon>
        <taxon>Agaricomycotina</taxon>
        <taxon>Agaricomycetes</taxon>
        <taxon>Agaricomycetidae</taxon>
        <taxon>Agaricales</taxon>
        <taxon>Marasmiineae</taxon>
        <taxon>Mycenaceae</taxon>
        <taxon>Favolaschia</taxon>
    </lineage>
</organism>
<comment type="caution">
    <text evidence="4">The sequence shown here is derived from an EMBL/GenBank/DDBJ whole genome shotgun (WGS) entry which is preliminary data.</text>
</comment>
<dbReference type="CDD" id="cd18186">
    <property type="entry name" value="BTB_POZ_ZBTB_KLHL-like"/>
    <property type="match status" value="1"/>
</dbReference>
<protein>
    <submittedName>
        <fullName evidence="4">BTB domain-containing protein</fullName>
    </submittedName>
</protein>
<dbReference type="PROSITE" id="PS50097">
    <property type="entry name" value="BTB"/>
    <property type="match status" value="1"/>
</dbReference>
<evidence type="ECO:0000313" key="4">
    <source>
        <dbReference type="EMBL" id="KAK7061961.1"/>
    </source>
</evidence>
<evidence type="ECO:0000259" key="2">
    <source>
        <dbReference type="PROSITE" id="PS50097"/>
    </source>
</evidence>
<feature type="compositionally biased region" description="Low complexity" evidence="1">
    <location>
        <begin position="36"/>
        <end position="47"/>
    </location>
</feature>
<dbReference type="InterPro" id="IPR011333">
    <property type="entry name" value="SKP1/BTB/POZ_sf"/>
</dbReference>
<evidence type="ECO:0000259" key="3">
    <source>
        <dbReference type="PROSITE" id="PS51471"/>
    </source>
</evidence>
<feature type="region of interest" description="Disordered" evidence="1">
    <location>
        <begin position="454"/>
        <end position="595"/>
    </location>
</feature>
<feature type="compositionally biased region" description="Low complexity" evidence="1">
    <location>
        <begin position="316"/>
        <end position="338"/>
    </location>
</feature>
<proteinExistence type="predicted"/>
<dbReference type="Gene3D" id="3.30.710.10">
    <property type="entry name" value="Potassium Channel Kv1.1, Chain A"/>
    <property type="match status" value="1"/>
</dbReference>
<reference evidence="4 5" key="1">
    <citation type="journal article" date="2024" name="J Genomics">
        <title>Draft genome sequencing and assembly of Favolaschia claudopus CIRM-BRFM 2984 isolated from oak limbs.</title>
        <authorList>
            <person name="Navarro D."/>
            <person name="Drula E."/>
            <person name="Chaduli D."/>
            <person name="Cazenave R."/>
            <person name="Ahrendt S."/>
            <person name="Wang J."/>
            <person name="Lipzen A."/>
            <person name="Daum C."/>
            <person name="Barry K."/>
            <person name="Grigoriev I.V."/>
            <person name="Favel A."/>
            <person name="Rosso M.N."/>
            <person name="Martin F."/>
        </authorList>
    </citation>
    <scope>NUCLEOTIDE SEQUENCE [LARGE SCALE GENOMIC DNA]</scope>
    <source>
        <strain evidence="4 5">CIRM-BRFM 2984</strain>
    </source>
</reference>
<accession>A0AAW0ECX0</accession>
<dbReference type="EMBL" id="JAWWNJ010000002">
    <property type="protein sequence ID" value="KAK7061961.1"/>
    <property type="molecule type" value="Genomic_DNA"/>
</dbReference>
<feature type="region of interest" description="Disordered" evidence="1">
    <location>
        <begin position="304"/>
        <end position="338"/>
    </location>
</feature>
<feature type="domain" description="BTB" evidence="2">
    <location>
        <begin position="342"/>
        <end position="407"/>
    </location>
</feature>
<dbReference type="Gene3D" id="2.60.120.330">
    <property type="entry name" value="B-lactam Antibiotic, Isopenicillin N Synthase, Chain"/>
    <property type="match status" value="1"/>
</dbReference>
<feature type="compositionally biased region" description="Polar residues" evidence="1">
    <location>
        <begin position="551"/>
        <end position="573"/>
    </location>
</feature>
<gene>
    <name evidence="4" type="ORF">R3P38DRAFT_3384048</name>
</gene>
<dbReference type="InterPro" id="IPR044861">
    <property type="entry name" value="IPNS-like_FE2OG_OXY"/>
</dbReference>
<dbReference type="Proteomes" id="UP001362999">
    <property type="component" value="Unassembled WGS sequence"/>
</dbReference>
<dbReference type="Pfam" id="PF14226">
    <property type="entry name" value="DIOX_N"/>
    <property type="match status" value="1"/>
</dbReference>
<dbReference type="InterPro" id="IPR027443">
    <property type="entry name" value="IPNS-like_sf"/>
</dbReference>
<keyword evidence="5" id="KW-1185">Reference proteome</keyword>
<dbReference type="PROSITE" id="PS51471">
    <property type="entry name" value="FE2OG_OXY"/>
    <property type="match status" value="1"/>
</dbReference>
<feature type="region of interest" description="Disordered" evidence="1">
    <location>
        <begin position="1"/>
        <end position="90"/>
    </location>
</feature>
<dbReference type="SUPFAM" id="SSF51197">
    <property type="entry name" value="Clavaminate synthase-like"/>
    <property type="match status" value="1"/>
</dbReference>
<evidence type="ECO:0000256" key="1">
    <source>
        <dbReference type="SAM" id="MobiDB-lite"/>
    </source>
</evidence>
<dbReference type="SUPFAM" id="SSF54695">
    <property type="entry name" value="POZ domain"/>
    <property type="match status" value="1"/>
</dbReference>
<name>A0AAW0ECX0_9AGAR</name>
<feature type="compositionally biased region" description="Low complexity" evidence="1">
    <location>
        <begin position="454"/>
        <end position="544"/>
    </location>
</feature>
<dbReference type="FunFam" id="2.60.120.330:FF:000038">
    <property type="entry name" value="Si:dkey-10o6.2"/>
    <property type="match status" value="1"/>
</dbReference>
<dbReference type="InterPro" id="IPR050231">
    <property type="entry name" value="Iron_ascorbate_oxido_reductase"/>
</dbReference>
<sequence>MSDLIRTASPLSSSPGRNSDSFQRPTWPWQTRFSRRTSSSLSAVSPSNLQATWDPSTSRPSSSQTNTFSTSGSWNTARQQSSSAMGFGGQEDGTRQWSFMGFEWVVRDVHKLRDFVEGVQLDTSSEDEDASVGPDDFEILKLAPLIGDDKFKLEIQPPVSSGNNSEGKPPTMTLCITSLILDFAHTYEMNASMMAAIKCQDERVGARPEWVWEYWQNDWVFRRESEVWDCALPSLTALLENPRIRETDSFTICVQVHCPVGPFFPQQPTAYYVPRDLLDGLEASLDNPNTGDVRFVCLERMPTDAETPATPLSEASQPTTRRPSSSTSSQSPFSPQTTARKRVIYAHSDILTRRSEYFATMLSSTFSETKMVPGDRKLYTVVVEEADFETVYWLLKYCYANWLSFKEQDDPRLAVEGIGGGWSARWLMQHRGGEWDWKTFTKVPGDDSTVASVRSATSVESSVADATATTGGKGKAAAPDPSSVSSPTRSSPQAPRPSSSKVVSNSVSTSRQASSSTSTSRRPVQPSVSGSSTLGLPSTGSGISRAKPVPLTTSTGYATSSHYPISPRTQRSHQAPVISTPDPHPHPTPSPPPASALAVYQVAHRYAMPALAALALDHIMSTITPATSFSVLLATSVWDELRTLVEVDKWDEVSVSQEFEQCCQEVSAGEWGPEGGKTLMALFRRLRSPSGMGYAHLKYNAYRITSCCSPSTSRPQSRRALMFSLRASIVFRAGLKSRGLATTSKIPTGSFIPLIDFSKFQTGSVTERKDTATEIVSAFKESGFVYLSNHGIPSATVQGAFAKSAQFFSLPFEVKDALKWEDPRSNRGYVKIGRERVTQATDAAEIAALREKAPDFKETMEIGRDWDSVWPNQWPKENDAPEFKSTMLNFFKQCHELHVHVMRSIALGLDLDEGFFDNKIHEQSHNLRLLSYPPIKRSLLDYEGQARAGAHSDYGTLTLLFQDQVGGLEVQNPHTGSFVPALPIPGTIVVNVADLLARWSNDVLRSTLHRVVAPQARPMNAQEVITPGRQSIAFFCNPNFSAEIACLPNCGSVAKYPPISTEDYIVGRLTDTYT</sequence>